<name>A0ABS2ZDG8_9BACL</name>
<protein>
    <recommendedName>
        <fullName evidence="10">Fluoride-specific ion channel FluC</fullName>
    </recommendedName>
</protein>
<evidence type="ECO:0000256" key="7">
    <source>
        <dbReference type="ARBA" id="ARBA00035120"/>
    </source>
</evidence>
<dbReference type="PANTHER" id="PTHR28259">
    <property type="entry name" value="FLUORIDE EXPORT PROTEIN 1-RELATED"/>
    <property type="match status" value="1"/>
</dbReference>
<dbReference type="PANTHER" id="PTHR28259:SF1">
    <property type="entry name" value="FLUORIDE EXPORT PROTEIN 1-RELATED"/>
    <property type="match status" value="1"/>
</dbReference>
<evidence type="ECO:0000256" key="8">
    <source>
        <dbReference type="ARBA" id="ARBA00035585"/>
    </source>
</evidence>
<dbReference type="HAMAP" id="MF_00454">
    <property type="entry name" value="FluC"/>
    <property type="match status" value="1"/>
</dbReference>
<evidence type="ECO:0000256" key="3">
    <source>
        <dbReference type="ARBA" id="ARBA00022692"/>
    </source>
</evidence>
<keyword evidence="10" id="KW-0813">Transport</keyword>
<dbReference type="Pfam" id="PF02537">
    <property type="entry name" value="CRCB"/>
    <property type="match status" value="1"/>
</dbReference>
<evidence type="ECO:0000256" key="1">
    <source>
        <dbReference type="ARBA" id="ARBA00004651"/>
    </source>
</evidence>
<evidence type="ECO:0000313" key="12">
    <source>
        <dbReference type="Proteomes" id="UP001319060"/>
    </source>
</evidence>
<feature type="transmembrane region" description="Helical" evidence="10">
    <location>
        <begin position="31"/>
        <end position="50"/>
    </location>
</feature>
<comment type="function">
    <text evidence="9 10">Fluoride-specific ion channel. Important for reducing fluoride concentration in the cell, thus reducing its toxicity.</text>
</comment>
<comment type="catalytic activity">
    <reaction evidence="8">
        <text>fluoride(in) = fluoride(out)</text>
        <dbReference type="Rhea" id="RHEA:76159"/>
        <dbReference type="ChEBI" id="CHEBI:17051"/>
    </reaction>
    <physiologicalReaction direction="left-to-right" evidence="8">
        <dbReference type="Rhea" id="RHEA:76160"/>
    </physiologicalReaction>
</comment>
<reference evidence="11 12" key="1">
    <citation type="submission" date="2021-01" db="EMBL/GenBank/DDBJ databases">
        <title>Genome Sequencing of Type Strains.</title>
        <authorList>
            <person name="Lemaire J.F."/>
            <person name="Inderbitzin P."/>
            <person name="Collins S.B."/>
            <person name="Wespe N."/>
            <person name="Knight-Connoni V."/>
        </authorList>
    </citation>
    <scope>NUCLEOTIDE SEQUENCE [LARGE SCALE GENOMIC DNA]</scope>
    <source>
        <strain evidence="11 12">DSM 14730</strain>
    </source>
</reference>
<keyword evidence="12" id="KW-1185">Reference proteome</keyword>
<proteinExistence type="inferred from homology"/>
<evidence type="ECO:0000313" key="11">
    <source>
        <dbReference type="EMBL" id="MBN3545342.1"/>
    </source>
</evidence>
<dbReference type="EMBL" id="JAFHKS010000042">
    <property type="protein sequence ID" value="MBN3545342.1"/>
    <property type="molecule type" value="Genomic_DNA"/>
</dbReference>
<dbReference type="Proteomes" id="UP001319060">
    <property type="component" value="Unassembled WGS sequence"/>
</dbReference>
<gene>
    <name evidence="10 11" type="primary">crcB</name>
    <name evidence="10" type="synonym">fluC</name>
    <name evidence="11" type="ORF">JYA64_08550</name>
</gene>
<sequence length="129" mass="14180">MKVLAVAIGGMIGALLRLWIGILLFNPEAAFPYPTLIINLMGSFFLGWFVIHGAKMVRNKHYILGIQTGIIASFTTFSSFNAELLLLMKDERYTMALMYFVISTVIGIAAILLGMKFGSATLDKVGEDL</sequence>
<organism evidence="11 12">
    <name type="scientific">Fictibacillus barbaricus</name>
    <dbReference type="NCBI Taxonomy" id="182136"/>
    <lineage>
        <taxon>Bacteria</taxon>
        <taxon>Bacillati</taxon>
        <taxon>Bacillota</taxon>
        <taxon>Bacilli</taxon>
        <taxon>Bacillales</taxon>
        <taxon>Fictibacillaceae</taxon>
        <taxon>Fictibacillus</taxon>
    </lineage>
</organism>
<keyword evidence="3 10" id="KW-0812">Transmembrane</keyword>
<evidence type="ECO:0000256" key="6">
    <source>
        <dbReference type="ARBA" id="ARBA00023303"/>
    </source>
</evidence>
<keyword evidence="2 10" id="KW-1003">Cell membrane</keyword>
<evidence type="ECO:0000256" key="2">
    <source>
        <dbReference type="ARBA" id="ARBA00022475"/>
    </source>
</evidence>
<evidence type="ECO:0000256" key="10">
    <source>
        <dbReference type="HAMAP-Rule" id="MF_00454"/>
    </source>
</evidence>
<keyword evidence="5 10" id="KW-0472">Membrane</keyword>
<comment type="similarity">
    <text evidence="7 10">Belongs to the fluoride channel Fluc/FEX (TC 1.A.43) family.</text>
</comment>
<feature type="transmembrane region" description="Helical" evidence="10">
    <location>
        <begin position="93"/>
        <end position="114"/>
    </location>
</feature>
<comment type="caution">
    <text evidence="11">The sequence shown here is derived from an EMBL/GenBank/DDBJ whole genome shotgun (WGS) entry which is preliminary data.</text>
</comment>
<accession>A0ABS2ZDG8</accession>
<evidence type="ECO:0000256" key="5">
    <source>
        <dbReference type="ARBA" id="ARBA00023136"/>
    </source>
</evidence>
<evidence type="ECO:0000256" key="9">
    <source>
        <dbReference type="ARBA" id="ARBA00049940"/>
    </source>
</evidence>
<comment type="caution">
    <text evidence="10">Lacks conserved residue(s) required for the propagation of feature annotation.</text>
</comment>
<evidence type="ECO:0000256" key="4">
    <source>
        <dbReference type="ARBA" id="ARBA00022989"/>
    </source>
</evidence>
<dbReference type="RefSeq" id="WP_188403048.1">
    <property type="nucleotide sequence ID" value="NZ_BMCE01000002.1"/>
</dbReference>
<keyword evidence="4 10" id="KW-1133">Transmembrane helix</keyword>
<comment type="subcellular location">
    <subcellularLocation>
        <location evidence="1 10">Cell membrane</location>
        <topology evidence="1 10">Multi-pass membrane protein</topology>
    </subcellularLocation>
</comment>
<dbReference type="InterPro" id="IPR003691">
    <property type="entry name" value="FluC"/>
</dbReference>
<feature type="transmembrane region" description="Helical" evidence="10">
    <location>
        <begin position="5"/>
        <end position="25"/>
    </location>
</feature>
<keyword evidence="10" id="KW-0406">Ion transport</keyword>
<dbReference type="NCBIfam" id="TIGR00494">
    <property type="entry name" value="crcB"/>
    <property type="match status" value="1"/>
</dbReference>
<feature type="transmembrane region" description="Helical" evidence="10">
    <location>
        <begin position="62"/>
        <end position="81"/>
    </location>
</feature>
<keyword evidence="6 10" id="KW-0407">Ion channel</keyword>